<evidence type="ECO:0000259" key="2">
    <source>
        <dbReference type="Pfam" id="PF04212"/>
    </source>
</evidence>
<comment type="caution">
    <text evidence="3">The sequence shown here is derived from an EMBL/GenBank/DDBJ whole genome shotgun (WGS) entry which is preliminary data.</text>
</comment>
<feature type="region of interest" description="Disordered" evidence="1">
    <location>
        <begin position="110"/>
        <end position="292"/>
    </location>
</feature>
<accession>A0ABR3V5C8</accession>
<feature type="domain" description="MIT" evidence="2">
    <location>
        <begin position="2"/>
        <end position="66"/>
    </location>
</feature>
<dbReference type="PANTHER" id="PTHR37327">
    <property type="entry name" value="CHROMOSOME 1, WHOLE GENOME SHOTGUN SEQUENCE"/>
    <property type="match status" value="1"/>
</dbReference>
<dbReference type="EMBL" id="JAZHXJ010002734">
    <property type="protein sequence ID" value="KAL1836964.1"/>
    <property type="molecule type" value="Genomic_DNA"/>
</dbReference>
<feature type="region of interest" description="Disordered" evidence="1">
    <location>
        <begin position="368"/>
        <end position="426"/>
    </location>
</feature>
<dbReference type="Pfam" id="PF04212">
    <property type="entry name" value="MIT"/>
    <property type="match status" value="1"/>
</dbReference>
<feature type="region of interest" description="Disordered" evidence="1">
    <location>
        <begin position="323"/>
        <end position="342"/>
    </location>
</feature>
<name>A0ABR3V5C8_9PEZI</name>
<feature type="compositionally biased region" description="Low complexity" evidence="1">
    <location>
        <begin position="137"/>
        <end position="150"/>
    </location>
</feature>
<feature type="compositionally biased region" description="Polar residues" evidence="1">
    <location>
        <begin position="170"/>
        <end position="179"/>
    </location>
</feature>
<keyword evidence="4" id="KW-1185">Reference proteome</keyword>
<dbReference type="InterPro" id="IPR036181">
    <property type="entry name" value="MIT_dom_sf"/>
</dbReference>
<gene>
    <name evidence="3" type="ORF">VTK73DRAFT_4863</name>
</gene>
<reference evidence="3 4" key="1">
    <citation type="journal article" date="2024" name="Commun. Biol.">
        <title>Comparative genomic analysis of thermophilic fungi reveals convergent evolutionary adaptations and gene losses.</title>
        <authorList>
            <person name="Steindorff A.S."/>
            <person name="Aguilar-Pontes M.V."/>
            <person name="Robinson A.J."/>
            <person name="Andreopoulos B."/>
            <person name="LaButti K."/>
            <person name="Kuo A."/>
            <person name="Mondo S."/>
            <person name="Riley R."/>
            <person name="Otillar R."/>
            <person name="Haridas S."/>
            <person name="Lipzen A."/>
            <person name="Grimwood J."/>
            <person name="Schmutz J."/>
            <person name="Clum A."/>
            <person name="Reid I.D."/>
            <person name="Moisan M.C."/>
            <person name="Butler G."/>
            <person name="Nguyen T.T.M."/>
            <person name="Dewar K."/>
            <person name="Conant G."/>
            <person name="Drula E."/>
            <person name="Henrissat B."/>
            <person name="Hansel C."/>
            <person name="Singer S."/>
            <person name="Hutchinson M.I."/>
            <person name="de Vries R.P."/>
            <person name="Natvig D.O."/>
            <person name="Powell A.J."/>
            <person name="Tsang A."/>
            <person name="Grigoriev I.V."/>
        </authorList>
    </citation>
    <scope>NUCLEOTIDE SEQUENCE [LARGE SCALE GENOMIC DNA]</scope>
    <source>
        <strain evidence="3 4">ATCC 24622</strain>
    </source>
</reference>
<proteinExistence type="predicted"/>
<sequence length="448" mass="49838">MLSKALQKANMAVQLDNAQSFEGARIAYLEACDLLQQVLVRTAGEGDRKKLEAIHRTYTIRIEELDQQLPPAAQEDKELPQRPDSEEIQDVNAAASGDDDEAVIATATVQRMARDRNPDGNDGRPMSSLAARPSMSQRRQQQQQQQQQQQTIQIGSAVEMGGAYEPSPYDQYTPQSSFSKPLRRIDQDLVLQQPVDRSYLPPPLSPRRVPSPAHLPEPNTAFRAEPSYSSSAGRLAPAAIVTSHQRKHSHESVSWLDPIDESVGSPTSSVHSRSSSMRIMRKPIRPPSGDTEAEFDAALDDAIEAAYDDGYELEEEEEEEVVVVVGQQQHDETRGRAVEYPEDTEDAVARALRRVELARERVRQSEREAMELANERERRFRQQQQQYDEEDARQQQQQQQQPPPPPPRRRGAAAGRDDAGVRDRGLCAGLGQGEAWWSLGAAAAAAAA</sequence>
<dbReference type="Gene3D" id="1.20.58.80">
    <property type="entry name" value="Phosphotransferase system, lactose/cellobiose-type IIA subunit"/>
    <property type="match status" value="1"/>
</dbReference>
<organism evidence="3 4">
    <name type="scientific">Phialemonium thermophilum</name>
    <dbReference type="NCBI Taxonomy" id="223376"/>
    <lineage>
        <taxon>Eukaryota</taxon>
        <taxon>Fungi</taxon>
        <taxon>Dikarya</taxon>
        <taxon>Ascomycota</taxon>
        <taxon>Pezizomycotina</taxon>
        <taxon>Sordariomycetes</taxon>
        <taxon>Sordariomycetidae</taxon>
        <taxon>Cephalothecales</taxon>
        <taxon>Cephalothecaceae</taxon>
        <taxon>Phialemonium</taxon>
    </lineage>
</organism>
<feature type="compositionally biased region" description="Basic and acidic residues" evidence="1">
    <location>
        <begin position="368"/>
        <end position="380"/>
    </location>
</feature>
<feature type="compositionally biased region" description="Basic and acidic residues" evidence="1">
    <location>
        <begin position="112"/>
        <end position="122"/>
    </location>
</feature>
<dbReference type="InterPro" id="IPR007330">
    <property type="entry name" value="MIT_dom"/>
</dbReference>
<feature type="compositionally biased region" description="Low complexity" evidence="1">
    <location>
        <begin position="262"/>
        <end position="276"/>
    </location>
</feature>
<dbReference type="Proteomes" id="UP001586593">
    <property type="component" value="Unassembled WGS sequence"/>
</dbReference>
<dbReference type="PANTHER" id="PTHR37327:SF1">
    <property type="entry name" value="MICROTUBULE INTERACTING AND TRANSPORT DOMAIN-CONTAINING PROTEIN"/>
    <property type="match status" value="1"/>
</dbReference>
<feature type="compositionally biased region" description="Basic and acidic residues" evidence="1">
    <location>
        <begin position="415"/>
        <end position="425"/>
    </location>
</feature>
<protein>
    <recommendedName>
        <fullName evidence="2">MIT domain-containing protein</fullName>
    </recommendedName>
</protein>
<evidence type="ECO:0000256" key="1">
    <source>
        <dbReference type="SAM" id="MobiDB-lite"/>
    </source>
</evidence>
<feature type="region of interest" description="Disordered" evidence="1">
    <location>
        <begin position="66"/>
        <end position="85"/>
    </location>
</feature>
<evidence type="ECO:0000313" key="3">
    <source>
        <dbReference type="EMBL" id="KAL1836964.1"/>
    </source>
</evidence>
<feature type="compositionally biased region" description="Basic and acidic residues" evidence="1">
    <location>
        <begin position="329"/>
        <end position="339"/>
    </location>
</feature>
<evidence type="ECO:0000313" key="4">
    <source>
        <dbReference type="Proteomes" id="UP001586593"/>
    </source>
</evidence>
<dbReference type="SUPFAM" id="SSF116846">
    <property type="entry name" value="MIT domain"/>
    <property type="match status" value="1"/>
</dbReference>
<feature type="compositionally biased region" description="Basic and acidic residues" evidence="1">
    <location>
        <begin position="74"/>
        <end position="85"/>
    </location>
</feature>